<proteinExistence type="predicted"/>
<feature type="transmembrane region" description="Helical" evidence="1">
    <location>
        <begin position="21"/>
        <end position="40"/>
    </location>
</feature>
<name>A0A0H4WKS1_9BACT</name>
<sequence length="76" mass="8455">MALIPLGLRSYRSRRRARRPAPLRSAVGLGLVSLAILRLAGDSRLKSRLPTNWRQRLPSFDAFLPEEFTASVASGH</sequence>
<keyword evidence="1" id="KW-1133">Transmembrane helix</keyword>
<keyword evidence="1" id="KW-0472">Membrane</keyword>
<reference evidence="2 3" key="1">
    <citation type="journal article" date="2016" name="PLoS ONE">
        <title>Complete Genome Sequence and Comparative Genomics of a Novel Myxobacterium Myxococcus hansupus.</title>
        <authorList>
            <person name="Sharma G."/>
            <person name="Narwani T."/>
            <person name="Subramanian S."/>
        </authorList>
    </citation>
    <scope>NUCLEOTIDE SEQUENCE [LARGE SCALE GENOMIC DNA]</scope>
    <source>
        <strain evidence="3">mixupus</strain>
    </source>
</reference>
<evidence type="ECO:0000256" key="1">
    <source>
        <dbReference type="SAM" id="Phobius"/>
    </source>
</evidence>
<dbReference type="AlphaFoldDB" id="A0A0H4WKS1"/>
<evidence type="ECO:0000313" key="3">
    <source>
        <dbReference type="Proteomes" id="UP000009026"/>
    </source>
</evidence>
<evidence type="ECO:0000313" key="2">
    <source>
        <dbReference type="EMBL" id="AKQ63324.1"/>
    </source>
</evidence>
<keyword evidence="1" id="KW-0812">Transmembrane</keyword>
<keyword evidence="3" id="KW-1185">Reference proteome</keyword>
<dbReference type="EMBL" id="CP012109">
    <property type="protein sequence ID" value="AKQ63324.1"/>
    <property type="molecule type" value="Genomic_DNA"/>
</dbReference>
<gene>
    <name evidence="2" type="ORF">A176_000236</name>
</gene>
<protein>
    <submittedName>
        <fullName evidence="2">Uncharacterized protein</fullName>
    </submittedName>
</protein>
<dbReference type="PATRIC" id="fig|1297742.4.peg.244"/>
<dbReference type="RefSeq" id="WP_002633320.1">
    <property type="nucleotide sequence ID" value="NZ_CP012109.1"/>
</dbReference>
<accession>A0A0H4WKS1</accession>
<dbReference type="Proteomes" id="UP000009026">
    <property type="component" value="Chromosome"/>
</dbReference>
<dbReference type="KEGG" id="mym:A176_000236"/>
<organism evidence="2 3">
    <name type="scientific">Pseudomyxococcus hansupus</name>
    <dbReference type="NCBI Taxonomy" id="1297742"/>
    <lineage>
        <taxon>Bacteria</taxon>
        <taxon>Pseudomonadati</taxon>
        <taxon>Myxococcota</taxon>
        <taxon>Myxococcia</taxon>
        <taxon>Myxococcales</taxon>
        <taxon>Cystobacterineae</taxon>
        <taxon>Myxococcaceae</taxon>
        <taxon>Pseudomyxococcus</taxon>
    </lineage>
</organism>